<keyword evidence="3 11" id="KW-0808">Transferase</keyword>
<dbReference type="NCBIfam" id="TIGR00131">
    <property type="entry name" value="gal_kin"/>
    <property type="match status" value="1"/>
</dbReference>
<keyword evidence="17" id="KW-1185">Reference proteome</keyword>
<dbReference type="PANTHER" id="PTHR10457:SF7">
    <property type="entry name" value="GALACTOKINASE-RELATED"/>
    <property type="match status" value="1"/>
</dbReference>
<protein>
    <recommendedName>
        <fullName evidence="11 12">Galactokinase</fullName>
        <ecNumber evidence="11 12">2.7.1.6</ecNumber>
    </recommendedName>
    <alternativeName>
        <fullName evidence="11">Galactose kinase</fullName>
    </alternativeName>
</protein>
<feature type="domain" description="GHMP kinase N-terminal" evidence="13">
    <location>
        <begin position="99"/>
        <end position="186"/>
    </location>
</feature>
<comment type="catalytic activity">
    <reaction evidence="11">
        <text>alpha-D-galactose + ATP = alpha-D-galactose 1-phosphate + ADP + H(+)</text>
        <dbReference type="Rhea" id="RHEA:13553"/>
        <dbReference type="ChEBI" id="CHEBI:15378"/>
        <dbReference type="ChEBI" id="CHEBI:28061"/>
        <dbReference type="ChEBI" id="CHEBI:30616"/>
        <dbReference type="ChEBI" id="CHEBI:58336"/>
        <dbReference type="ChEBI" id="CHEBI:456216"/>
        <dbReference type="EC" id="2.7.1.6"/>
    </reaction>
</comment>
<dbReference type="Pfam" id="PF08544">
    <property type="entry name" value="GHMP_kinases_C"/>
    <property type="match status" value="1"/>
</dbReference>
<feature type="domain" description="Galactokinase N-terminal" evidence="15">
    <location>
        <begin position="15"/>
        <end position="63"/>
    </location>
</feature>
<evidence type="ECO:0000256" key="3">
    <source>
        <dbReference type="ARBA" id="ARBA00022679"/>
    </source>
</evidence>
<comment type="pathway">
    <text evidence="11">Carbohydrate metabolism; galactose metabolism.</text>
</comment>
<dbReference type="InterPro" id="IPR022963">
    <property type="entry name" value="Galactokinase_bac"/>
</dbReference>
<dbReference type="SUPFAM" id="SSF55060">
    <property type="entry name" value="GHMP Kinase, C-terminal domain"/>
    <property type="match status" value="1"/>
</dbReference>
<dbReference type="PRINTS" id="PR00959">
    <property type="entry name" value="MEVGALKINASE"/>
</dbReference>
<proteinExistence type="inferred from homology"/>
<feature type="binding site" evidence="11">
    <location>
        <position position="135"/>
    </location>
    <ligand>
        <name>Mg(2+)</name>
        <dbReference type="ChEBI" id="CHEBI:18420"/>
    </ligand>
</feature>
<dbReference type="Gene3D" id="3.30.70.890">
    <property type="entry name" value="GHMP kinase, C-terminal domain"/>
    <property type="match status" value="1"/>
</dbReference>
<evidence type="ECO:0000256" key="11">
    <source>
        <dbReference type="HAMAP-Rule" id="MF_00246"/>
    </source>
</evidence>
<dbReference type="InterPro" id="IPR006204">
    <property type="entry name" value="GHMP_kinase_N_dom"/>
</dbReference>
<evidence type="ECO:0000256" key="9">
    <source>
        <dbReference type="ARBA" id="ARBA00023144"/>
    </source>
</evidence>
<dbReference type="InterPro" id="IPR036554">
    <property type="entry name" value="GHMP_kinase_C_sf"/>
</dbReference>
<evidence type="ECO:0000256" key="8">
    <source>
        <dbReference type="ARBA" id="ARBA00022842"/>
    </source>
</evidence>
<evidence type="ECO:0000256" key="6">
    <source>
        <dbReference type="ARBA" id="ARBA00022777"/>
    </source>
</evidence>
<sequence>MANISQSMLTNLDAVFTSTFGAAPTRHFQAPGRVNLIGEHTDYNDGFVLPCAIDYQTLVAVTPRDDMTVRVVAADYNNEQDEFTLDADIQSHPTQLWSNYVRGVIKHLQIRGHKFKGADIAITGNVPQGAGLSSSASLEVAIGETFRLLYNLSLSKSDVAVNGQEAENQFVGCNCGIMDQMVSSCGSEFNALLLDCRSLETQLISMPKNLSVMIINSNVKRGLVDSEYNTRREQCEEAASILGLKALRDISLTDLQASKDKLSEVVYQRAHHVVSENERTLKAADALRAGDAALLSKLMAESHASMRDDFEITVPPIDFVVQTLHDYLGDKGGARMTGGGFGGCMVALMPHDMVEGAKQLIEEKYQAETGYKETIYICSASDGAGEV</sequence>
<evidence type="ECO:0000259" key="14">
    <source>
        <dbReference type="Pfam" id="PF08544"/>
    </source>
</evidence>
<keyword evidence="7 11" id="KW-0067">ATP-binding</keyword>
<dbReference type="Proteomes" id="UP001521137">
    <property type="component" value="Unassembled WGS sequence"/>
</dbReference>
<evidence type="ECO:0000256" key="10">
    <source>
        <dbReference type="ARBA" id="ARBA00023277"/>
    </source>
</evidence>
<evidence type="ECO:0000313" key="16">
    <source>
        <dbReference type="EMBL" id="MCF2949485.1"/>
    </source>
</evidence>
<evidence type="ECO:0000256" key="4">
    <source>
        <dbReference type="ARBA" id="ARBA00022723"/>
    </source>
</evidence>
<keyword evidence="6 11" id="KW-0418">Kinase</keyword>
<dbReference type="EC" id="2.7.1.6" evidence="11 12"/>
<feature type="binding site" evidence="11">
    <location>
        <begin position="39"/>
        <end position="42"/>
    </location>
    <ligand>
        <name>substrate</name>
    </ligand>
</feature>
<evidence type="ECO:0000256" key="7">
    <source>
        <dbReference type="ARBA" id="ARBA00022840"/>
    </source>
</evidence>
<dbReference type="RefSeq" id="WP_235313584.1">
    <property type="nucleotide sequence ID" value="NZ_JAKGAS010000008.1"/>
</dbReference>
<keyword evidence="8 11" id="KW-0460">Magnesium</keyword>
<comment type="caution">
    <text evidence="16">The sequence shown here is derived from an EMBL/GenBank/DDBJ whole genome shotgun (WGS) entry which is preliminary data.</text>
</comment>
<keyword evidence="9 11" id="KW-0299">Galactose metabolism</keyword>
<keyword evidence="10 11" id="KW-0119">Carbohydrate metabolism</keyword>
<dbReference type="InterPro" id="IPR019741">
    <property type="entry name" value="Galactokinase_CS"/>
</dbReference>
<comment type="subcellular location">
    <subcellularLocation>
        <location evidence="11">Cytoplasm</location>
    </subcellularLocation>
</comment>
<evidence type="ECO:0000256" key="12">
    <source>
        <dbReference type="NCBIfam" id="TIGR00131"/>
    </source>
</evidence>
<dbReference type="PIRSF" id="PIRSF000530">
    <property type="entry name" value="Galactokinase"/>
    <property type="match status" value="1"/>
</dbReference>
<keyword evidence="5 11" id="KW-0547">Nucleotide-binding</keyword>
<comment type="similarity">
    <text evidence="1 11">Belongs to the GHMP kinase family. GalK subfamily.</text>
</comment>
<dbReference type="PROSITE" id="PS00106">
    <property type="entry name" value="GALACTOKINASE"/>
    <property type="match status" value="1"/>
</dbReference>
<dbReference type="InterPro" id="IPR006206">
    <property type="entry name" value="Mevalonate/galactokinase"/>
</dbReference>
<dbReference type="InterPro" id="IPR013750">
    <property type="entry name" value="GHMP_kinase_C_dom"/>
</dbReference>
<organism evidence="16 17">
    <name type="scientific">Paraglaciecola algarum</name>
    <dbReference type="NCBI Taxonomy" id="3050085"/>
    <lineage>
        <taxon>Bacteria</taxon>
        <taxon>Pseudomonadati</taxon>
        <taxon>Pseudomonadota</taxon>
        <taxon>Gammaproteobacteria</taxon>
        <taxon>Alteromonadales</taxon>
        <taxon>Alteromonadaceae</taxon>
        <taxon>Paraglaciecola</taxon>
    </lineage>
</organism>
<feature type="binding site" evidence="11">
    <location>
        <position position="167"/>
    </location>
    <ligand>
        <name>Mg(2+)</name>
        <dbReference type="ChEBI" id="CHEBI:18420"/>
    </ligand>
</feature>
<dbReference type="InterPro" id="IPR006203">
    <property type="entry name" value="GHMP_knse_ATP-bd_CS"/>
</dbReference>
<evidence type="ECO:0000313" key="17">
    <source>
        <dbReference type="Proteomes" id="UP001521137"/>
    </source>
</evidence>
<dbReference type="PRINTS" id="PR00473">
    <property type="entry name" value="GALCTOKINASE"/>
</dbReference>
<evidence type="ECO:0000259" key="13">
    <source>
        <dbReference type="Pfam" id="PF00288"/>
    </source>
</evidence>
<dbReference type="EMBL" id="JAKGAS010000008">
    <property type="protein sequence ID" value="MCF2949485.1"/>
    <property type="molecule type" value="Genomic_DNA"/>
</dbReference>
<evidence type="ECO:0000259" key="15">
    <source>
        <dbReference type="Pfam" id="PF10509"/>
    </source>
</evidence>
<dbReference type="PROSITE" id="PS00627">
    <property type="entry name" value="GHMP_KINASES_ATP"/>
    <property type="match status" value="1"/>
</dbReference>
<dbReference type="Pfam" id="PF00288">
    <property type="entry name" value="GHMP_kinases_N"/>
    <property type="match status" value="1"/>
</dbReference>
<dbReference type="NCBIfam" id="NF003472">
    <property type="entry name" value="PRK05101.1"/>
    <property type="match status" value="1"/>
</dbReference>
<keyword evidence="4 11" id="KW-0479">Metal-binding</keyword>
<dbReference type="GO" id="GO:0004335">
    <property type="term" value="F:galactokinase activity"/>
    <property type="evidence" value="ECO:0007669"/>
    <property type="project" value="UniProtKB-EC"/>
</dbReference>
<reference evidence="16 17" key="1">
    <citation type="submission" date="2022-01" db="EMBL/GenBank/DDBJ databases">
        <title>Paraglaciecola sp. G1-23.</title>
        <authorList>
            <person name="Jin M.S."/>
            <person name="Han D.M."/>
            <person name="Kim H.M."/>
            <person name="Jeon C.O."/>
        </authorList>
    </citation>
    <scope>NUCLEOTIDE SEQUENCE [LARGE SCALE GENOMIC DNA]</scope>
    <source>
        <strain evidence="16 17">G1-23</strain>
    </source>
</reference>
<evidence type="ECO:0000256" key="2">
    <source>
        <dbReference type="ARBA" id="ARBA00022490"/>
    </source>
</evidence>
<comment type="function">
    <text evidence="11">Catalyzes the transfer of the gamma-phosphate of ATP to D-galactose to form alpha-D-galactose-1-phosphate (Gal-1-P).</text>
</comment>
<comment type="caution">
    <text evidence="11">Lacks conserved residue(s) required for the propagation of feature annotation.</text>
</comment>
<gene>
    <name evidence="11 16" type="primary">galK</name>
    <name evidence="16" type="ORF">L0668_15300</name>
</gene>
<dbReference type="InterPro" id="IPR019539">
    <property type="entry name" value="GalKase_N"/>
</dbReference>
<keyword evidence="2 11" id="KW-0963">Cytoplasm</keyword>
<dbReference type="InterPro" id="IPR020568">
    <property type="entry name" value="Ribosomal_Su5_D2-typ_SF"/>
</dbReference>
<dbReference type="SUPFAM" id="SSF54211">
    <property type="entry name" value="Ribosomal protein S5 domain 2-like"/>
    <property type="match status" value="1"/>
</dbReference>
<dbReference type="PANTHER" id="PTHR10457">
    <property type="entry name" value="MEVALONATE KINASE/GALACTOKINASE"/>
    <property type="match status" value="1"/>
</dbReference>
<accession>A0ABS9DAS8</accession>
<evidence type="ECO:0000256" key="1">
    <source>
        <dbReference type="ARBA" id="ARBA00006566"/>
    </source>
</evidence>
<dbReference type="Pfam" id="PF10509">
    <property type="entry name" value="GalKase_gal_bdg"/>
    <property type="match status" value="1"/>
</dbReference>
<feature type="domain" description="GHMP kinase C-terminal" evidence="14">
    <location>
        <begin position="284"/>
        <end position="352"/>
    </location>
</feature>
<dbReference type="InterPro" id="IPR014721">
    <property type="entry name" value="Ribsml_uS5_D2-typ_fold_subgr"/>
</dbReference>
<feature type="binding site" evidence="11">
    <location>
        <position position="228"/>
    </location>
    <ligand>
        <name>substrate</name>
    </ligand>
</feature>
<dbReference type="InterPro" id="IPR000705">
    <property type="entry name" value="Galactokinase"/>
</dbReference>
<dbReference type="Gene3D" id="3.30.230.10">
    <property type="match status" value="1"/>
</dbReference>
<feature type="site" description="Transition state stabilizer" evidence="11">
    <location>
        <position position="33"/>
    </location>
</feature>
<evidence type="ECO:0000256" key="5">
    <source>
        <dbReference type="ARBA" id="ARBA00022741"/>
    </source>
</evidence>
<feature type="active site" description="Proton acceptor" evidence="11">
    <location>
        <position position="179"/>
    </location>
</feature>
<dbReference type="HAMAP" id="MF_00246">
    <property type="entry name" value="Galactokinase"/>
    <property type="match status" value="1"/>
</dbReference>
<name>A0ABS9DAS8_9ALTE</name>
<feature type="binding site" evidence="11">
    <location>
        <begin position="129"/>
        <end position="135"/>
    </location>
    <ligand>
        <name>ATP</name>
        <dbReference type="ChEBI" id="CHEBI:30616"/>
    </ligand>
</feature>